<dbReference type="InterPro" id="IPR000843">
    <property type="entry name" value="HTH_LacI"/>
</dbReference>
<dbReference type="PANTHER" id="PTHR30146">
    <property type="entry name" value="LACI-RELATED TRANSCRIPTIONAL REPRESSOR"/>
    <property type="match status" value="1"/>
</dbReference>
<dbReference type="Gene3D" id="3.40.50.2300">
    <property type="match status" value="2"/>
</dbReference>
<dbReference type="AlphaFoldDB" id="A0A7X0SLA9"/>
<keyword evidence="6" id="KW-1185">Reference proteome</keyword>
<dbReference type="Pfam" id="PF13377">
    <property type="entry name" value="Peripla_BP_3"/>
    <property type="match status" value="1"/>
</dbReference>
<proteinExistence type="predicted"/>
<evidence type="ECO:0000313" key="5">
    <source>
        <dbReference type="EMBL" id="MBB6732102.1"/>
    </source>
</evidence>
<dbReference type="Pfam" id="PF00356">
    <property type="entry name" value="LacI"/>
    <property type="match status" value="1"/>
</dbReference>
<dbReference type="GO" id="GO:0000976">
    <property type="term" value="F:transcription cis-regulatory region binding"/>
    <property type="evidence" value="ECO:0007669"/>
    <property type="project" value="TreeGrafter"/>
</dbReference>
<dbReference type="Proteomes" id="UP000564644">
    <property type="component" value="Unassembled WGS sequence"/>
</dbReference>
<dbReference type="SMART" id="SM00354">
    <property type="entry name" value="HTH_LACI"/>
    <property type="match status" value="1"/>
</dbReference>
<evidence type="ECO:0000313" key="6">
    <source>
        <dbReference type="Proteomes" id="UP000564644"/>
    </source>
</evidence>
<gene>
    <name evidence="5" type="ORF">H7C18_14370</name>
</gene>
<reference evidence="5 6" key="1">
    <citation type="submission" date="2020-08" db="EMBL/GenBank/DDBJ databases">
        <title>Cohnella phylogeny.</title>
        <authorList>
            <person name="Dunlap C."/>
        </authorList>
    </citation>
    <scope>NUCLEOTIDE SEQUENCE [LARGE SCALE GENOMIC DNA]</scope>
    <source>
        <strain evidence="5 6">CBP 2801</strain>
    </source>
</reference>
<evidence type="ECO:0000256" key="3">
    <source>
        <dbReference type="ARBA" id="ARBA00023163"/>
    </source>
</evidence>
<keyword evidence="1" id="KW-0805">Transcription regulation</keyword>
<feature type="domain" description="HTH lacI-type" evidence="4">
    <location>
        <begin position="6"/>
        <end position="60"/>
    </location>
</feature>
<dbReference type="GO" id="GO:0003700">
    <property type="term" value="F:DNA-binding transcription factor activity"/>
    <property type="evidence" value="ECO:0007669"/>
    <property type="project" value="TreeGrafter"/>
</dbReference>
<dbReference type="PROSITE" id="PS50932">
    <property type="entry name" value="HTH_LACI_2"/>
    <property type="match status" value="1"/>
</dbReference>
<keyword evidence="2 5" id="KW-0238">DNA-binding</keyword>
<evidence type="ECO:0000259" key="4">
    <source>
        <dbReference type="PROSITE" id="PS50932"/>
    </source>
</evidence>
<dbReference type="InterPro" id="IPR010982">
    <property type="entry name" value="Lambda_DNA-bd_dom_sf"/>
</dbReference>
<dbReference type="Gene3D" id="1.10.260.40">
    <property type="entry name" value="lambda repressor-like DNA-binding domains"/>
    <property type="match status" value="1"/>
</dbReference>
<dbReference type="SUPFAM" id="SSF53822">
    <property type="entry name" value="Periplasmic binding protein-like I"/>
    <property type="match status" value="1"/>
</dbReference>
<sequence length="346" mass="38046">MKKTIANSSEIARLAGVSRSTVSRVINNYSNVPARTREKVLEIIRQHNYVPNVSAQILAGKRTRTLGLFLISQGSVSSDALTNMLIVSIIENASKHGYYVLTHIIWDTQNSEDIKGVMDIFYQHRIDGGIFIGAASREPFIEDLVKAGFTVGIVDQELPERPEPNRIVSTFNNDAGMKMAVAYLSGLGHTSIGTINGNMNRLSGQTKYEGFLAAMRMCGLKVNPDWVLEGDFQENSGYEAIQTLIGRGIMLPTALIAANDSVAFGAIRALKENGLRVPEDLSVIGFDDHAMAAKHHPALTTIRVEFEDMLKRLTSRLIAAIEDEPAIAREIKSDCSLVVRDSCRRI</sequence>
<protein>
    <submittedName>
        <fullName evidence="5">LacI family DNA-binding transcriptional regulator</fullName>
    </submittedName>
</protein>
<organism evidence="5 6">
    <name type="scientific">Cohnella zeiphila</name>
    <dbReference type="NCBI Taxonomy" id="2761120"/>
    <lineage>
        <taxon>Bacteria</taxon>
        <taxon>Bacillati</taxon>
        <taxon>Bacillota</taxon>
        <taxon>Bacilli</taxon>
        <taxon>Bacillales</taxon>
        <taxon>Paenibacillaceae</taxon>
        <taxon>Cohnella</taxon>
    </lineage>
</organism>
<dbReference type="CDD" id="cd06267">
    <property type="entry name" value="PBP1_LacI_sugar_binding-like"/>
    <property type="match status" value="1"/>
</dbReference>
<dbReference type="EMBL" id="JACJVO010000017">
    <property type="protein sequence ID" value="MBB6732102.1"/>
    <property type="molecule type" value="Genomic_DNA"/>
</dbReference>
<accession>A0A7X0SLA9</accession>
<dbReference type="CDD" id="cd01392">
    <property type="entry name" value="HTH_LacI"/>
    <property type="match status" value="1"/>
</dbReference>
<evidence type="ECO:0000256" key="2">
    <source>
        <dbReference type="ARBA" id="ARBA00023125"/>
    </source>
</evidence>
<comment type="caution">
    <text evidence="5">The sequence shown here is derived from an EMBL/GenBank/DDBJ whole genome shotgun (WGS) entry which is preliminary data.</text>
</comment>
<name>A0A7X0SLA9_9BACL</name>
<dbReference type="InterPro" id="IPR046335">
    <property type="entry name" value="LacI/GalR-like_sensor"/>
</dbReference>
<keyword evidence="3" id="KW-0804">Transcription</keyword>
<dbReference type="PANTHER" id="PTHR30146:SF120">
    <property type="entry name" value="ALANINE RACEMASE"/>
    <property type="match status" value="1"/>
</dbReference>
<dbReference type="RefSeq" id="WP_185129769.1">
    <property type="nucleotide sequence ID" value="NZ_JACJVO010000017.1"/>
</dbReference>
<dbReference type="InterPro" id="IPR028082">
    <property type="entry name" value="Peripla_BP_I"/>
</dbReference>
<evidence type="ECO:0000256" key="1">
    <source>
        <dbReference type="ARBA" id="ARBA00023015"/>
    </source>
</evidence>
<dbReference type="SUPFAM" id="SSF47413">
    <property type="entry name" value="lambda repressor-like DNA-binding domains"/>
    <property type="match status" value="1"/>
</dbReference>